<sequence>MQKDNEISPESIKILLKKLAKKRRISGDTVHLLAELAFYTAAFLATASKSFSEEDKSEFIRNGDIKRVFEVLGIEGVYDETYDEFIKKLEYIK</sequence>
<reference evidence="1 2" key="1">
    <citation type="journal article" date="2012" name="PLoS Pathog.">
        <title>The genome of the obligate intracellular parasite Trachipleistophora hominis: new insights into microsporidian genome dynamics and reductive evolution.</title>
        <authorList>
            <person name="Heinz E."/>
            <person name="Williams T.A."/>
            <person name="Nakjang S."/>
            <person name="Noel C.J."/>
            <person name="Swan D.C."/>
            <person name="Goldberg A.V."/>
            <person name="Harris S.R."/>
            <person name="Weinmaier T."/>
            <person name="Markert S."/>
            <person name="Becher D."/>
            <person name="Bernhardt J."/>
            <person name="Dagan T."/>
            <person name="Hacker C."/>
            <person name="Lucocq J.M."/>
            <person name="Schweder T."/>
            <person name="Rattei T."/>
            <person name="Hall N."/>
            <person name="Hirt R.P."/>
            <person name="Embley T.M."/>
        </authorList>
    </citation>
    <scope>NUCLEOTIDE SEQUENCE [LARGE SCALE GENOMIC DNA]</scope>
</reference>
<keyword evidence="2" id="KW-1185">Reference proteome</keyword>
<dbReference type="Proteomes" id="UP000011185">
    <property type="component" value="Unassembled WGS sequence"/>
</dbReference>
<dbReference type="GO" id="GO:0046982">
    <property type="term" value="F:protein heterodimerization activity"/>
    <property type="evidence" value="ECO:0007669"/>
    <property type="project" value="InterPro"/>
</dbReference>
<name>L7JSE6_TRAHO</name>
<evidence type="ECO:0000313" key="2">
    <source>
        <dbReference type="Proteomes" id="UP000011185"/>
    </source>
</evidence>
<dbReference type="VEuPathDB" id="MicrosporidiaDB:THOM_3116"/>
<dbReference type="EMBL" id="JH994095">
    <property type="protein sequence ID" value="ELQ73976.1"/>
    <property type="molecule type" value="Genomic_DNA"/>
</dbReference>
<evidence type="ECO:0000313" key="1">
    <source>
        <dbReference type="EMBL" id="ELQ73976.1"/>
    </source>
</evidence>
<dbReference type="AlphaFoldDB" id="L7JSE6"/>
<dbReference type="SUPFAM" id="SSF47113">
    <property type="entry name" value="Histone-fold"/>
    <property type="match status" value="1"/>
</dbReference>
<gene>
    <name evidence="1" type="ORF">THOM_3116</name>
</gene>
<proteinExistence type="predicted"/>
<accession>L7JSE6</accession>
<dbReference type="HOGENOM" id="CLU_2401232_0_0_1"/>
<protein>
    <submittedName>
        <fullName evidence="1">Putative Histone-fold protein</fullName>
    </submittedName>
</protein>
<organism evidence="1 2">
    <name type="scientific">Trachipleistophora hominis</name>
    <name type="common">Microsporidian parasite</name>
    <dbReference type="NCBI Taxonomy" id="72359"/>
    <lineage>
        <taxon>Eukaryota</taxon>
        <taxon>Fungi</taxon>
        <taxon>Fungi incertae sedis</taxon>
        <taxon>Microsporidia</taxon>
        <taxon>Pleistophoridae</taxon>
        <taxon>Trachipleistophora</taxon>
    </lineage>
</organism>
<dbReference type="InParanoid" id="L7JSE6"/>
<dbReference type="InterPro" id="IPR009072">
    <property type="entry name" value="Histone-fold"/>
</dbReference>